<sequence>MRPEAGARATRRGVEGTQVDTRTLAQAERGATAPAVLEPVAETPQAEAARPETAQVGVARPETA</sequence>
<protein>
    <submittedName>
        <fullName evidence="2">Uncharacterized protein</fullName>
    </submittedName>
</protein>
<keyword evidence="3" id="KW-1185">Reference proteome</keyword>
<reference evidence="2 3" key="1">
    <citation type="journal article" date="2019" name="Int. J. Syst. Evol. Microbiol.">
        <title>The Global Catalogue of Microorganisms (GCM) 10K type strain sequencing project: providing services to taxonomists for standard genome sequencing and annotation.</title>
        <authorList>
            <consortium name="The Broad Institute Genomics Platform"/>
            <consortium name="The Broad Institute Genome Sequencing Center for Infectious Disease"/>
            <person name="Wu L."/>
            <person name="Ma J."/>
        </authorList>
    </citation>
    <scope>NUCLEOTIDE SEQUENCE [LARGE SCALE GENOMIC DNA]</scope>
    <source>
        <strain evidence="2 3">JCM 11136</strain>
    </source>
</reference>
<name>A0ABN1R455_9ACTN</name>
<evidence type="ECO:0000256" key="1">
    <source>
        <dbReference type="SAM" id="MobiDB-lite"/>
    </source>
</evidence>
<feature type="region of interest" description="Disordered" evidence="1">
    <location>
        <begin position="1"/>
        <end position="64"/>
    </location>
</feature>
<dbReference type="EMBL" id="BAAAHQ010000049">
    <property type="protein sequence ID" value="GAA0951336.1"/>
    <property type="molecule type" value="Genomic_DNA"/>
</dbReference>
<evidence type="ECO:0000313" key="2">
    <source>
        <dbReference type="EMBL" id="GAA0951336.1"/>
    </source>
</evidence>
<gene>
    <name evidence="2" type="ORF">GCM10009560_71940</name>
</gene>
<dbReference type="Proteomes" id="UP001501578">
    <property type="component" value="Unassembled WGS sequence"/>
</dbReference>
<organism evidence="2 3">
    <name type="scientific">Nonomuraea longicatena</name>
    <dbReference type="NCBI Taxonomy" id="83682"/>
    <lineage>
        <taxon>Bacteria</taxon>
        <taxon>Bacillati</taxon>
        <taxon>Actinomycetota</taxon>
        <taxon>Actinomycetes</taxon>
        <taxon>Streptosporangiales</taxon>
        <taxon>Streptosporangiaceae</taxon>
        <taxon>Nonomuraea</taxon>
    </lineage>
</organism>
<evidence type="ECO:0000313" key="3">
    <source>
        <dbReference type="Proteomes" id="UP001501578"/>
    </source>
</evidence>
<accession>A0ABN1R455</accession>
<comment type="caution">
    <text evidence="2">The sequence shown here is derived from an EMBL/GenBank/DDBJ whole genome shotgun (WGS) entry which is preliminary data.</text>
</comment>
<proteinExistence type="predicted"/>